<reference evidence="1" key="1">
    <citation type="submission" date="2019-04" db="EMBL/GenBank/DDBJ databases">
        <title>Genome assembly of Zosterops borbonicus 15179.</title>
        <authorList>
            <person name="Leroy T."/>
            <person name="Anselmetti Y."/>
            <person name="Tilak M.-K."/>
            <person name="Nabholz B."/>
        </authorList>
    </citation>
    <scope>NUCLEOTIDE SEQUENCE</scope>
    <source>
        <strain evidence="1">HGM_15179</strain>
        <tissue evidence="1">Muscle</tissue>
    </source>
</reference>
<keyword evidence="2" id="KW-1185">Reference proteome</keyword>
<feature type="non-terminal residue" evidence="1">
    <location>
        <position position="1"/>
    </location>
</feature>
<evidence type="ECO:0000313" key="2">
    <source>
        <dbReference type="Proteomes" id="UP000796761"/>
    </source>
</evidence>
<proteinExistence type="predicted"/>
<dbReference type="AlphaFoldDB" id="A0A8K1FWR4"/>
<evidence type="ECO:0000313" key="1">
    <source>
        <dbReference type="EMBL" id="TRZ05110.1"/>
    </source>
</evidence>
<comment type="caution">
    <text evidence="1">The sequence shown here is derived from an EMBL/GenBank/DDBJ whole genome shotgun (WGS) entry which is preliminary data.</text>
</comment>
<gene>
    <name evidence="1" type="ORF">HGM15179_021997</name>
</gene>
<dbReference type="OrthoDB" id="413649at2759"/>
<dbReference type="EMBL" id="SWJQ01006348">
    <property type="protein sequence ID" value="TRZ05110.1"/>
    <property type="molecule type" value="Genomic_DNA"/>
</dbReference>
<name>A0A8K1FWR4_9PASS</name>
<accession>A0A8K1FWR4</accession>
<dbReference type="Proteomes" id="UP000796761">
    <property type="component" value="Unassembled WGS sequence"/>
</dbReference>
<protein>
    <submittedName>
        <fullName evidence="1">Uncharacterized protein</fullName>
    </submittedName>
</protein>
<organism evidence="1 2">
    <name type="scientific">Zosterops borbonicus</name>
    <dbReference type="NCBI Taxonomy" id="364589"/>
    <lineage>
        <taxon>Eukaryota</taxon>
        <taxon>Metazoa</taxon>
        <taxon>Chordata</taxon>
        <taxon>Craniata</taxon>
        <taxon>Vertebrata</taxon>
        <taxon>Euteleostomi</taxon>
        <taxon>Archelosauria</taxon>
        <taxon>Archosauria</taxon>
        <taxon>Dinosauria</taxon>
        <taxon>Saurischia</taxon>
        <taxon>Theropoda</taxon>
        <taxon>Coelurosauria</taxon>
        <taxon>Aves</taxon>
        <taxon>Neognathae</taxon>
        <taxon>Neoaves</taxon>
        <taxon>Telluraves</taxon>
        <taxon>Australaves</taxon>
        <taxon>Passeriformes</taxon>
        <taxon>Sylvioidea</taxon>
        <taxon>Zosteropidae</taxon>
        <taxon>Zosterops</taxon>
    </lineage>
</organism>
<sequence>EKSKLESELANFGPRINDIKRIIQGREREMRDLKEKMNQVWPWGEKSNEFGEKILNFGEKILNF</sequence>